<evidence type="ECO:0000256" key="1">
    <source>
        <dbReference type="SAM" id="MobiDB-lite"/>
    </source>
</evidence>
<dbReference type="InterPro" id="IPR021486">
    <property type="entry name" value="DUF3139"/>
</dbReference>
<proteinExistence type="predicted"/>
<dbReference type="EMBL" id="CP009335">
    <property type="protein sequence ID" value="AJG74456.1"/>
    <property type="molecule type" value="Genomic_DNA"/>
</dbReference>
<evidence type="ECO:0000313" key="4">
    <source>
        <dbReference type="Proteomes" id="UP000031876"/>
    </source>
</evidence>
<sequence>MKKVIFIVLLLISLSANVKVFLLDKYIFAGEQVKREEAIIATMWHLQEKGYKESDISYIKPAFYSKIGSYGMNVQFKDEPNESYTYRVSKDAKTNKVTVHQDSNEPGGMGGKHQELK</sequence>
<dbReference type="KEGG" id="btw:BF38_389"/>
<dbReference type="Proteomes" id="UP000031876">
    <property type="component" value="Chromosome"/>
</dbReference>
<name>A0A0B5NKL8_BACTU</name>
<dbReference type="Pfam" id="PF11337">
    <property type="entry name" value="DUF3139"/>
    <property type="match status" value="1"/>
</dbReference>
<feature type="region of interest" description="Disordered" evidence="1">
    <location>
        <begin position="95"/>
        <end position="117"/>
    </location>
</feature>
<reference evidence="3 5" key="2">
    <citation type="submission" date="2020-05" db="EMBL/GenBank/DDBJ databases">
        <title>FDA dAtabase for Regulatory Grade micrObial Sequences (FDA-ARGOS): Supporting development and validation of Infectious Disease Dx tests.</title>
        <authorList>
            <person name="Nelson B."/>
            <person name="Plummer A."/>
            <person name="Tallon L."/>
            <person name="Sadzewicz L."/>
            <person name="Zhao X."/>
            <person name="Vavikolanu K."/>
            <person name="Mehta A."/>
            <person name="Aluvathingal J."/>
            <person name="Nadendla S."/>
            <person name="Myers T."/>
            <person name="Yan Y."/>
            <person name="Sichtig H."/>
        </authorList>
    </citation>
    <scope>NUCLEOTIDE SEQUENCE [LARGE SCALE GENOMIC DNA]</scope>
    <source>
        <strain evidence="3 5">FDAARGOS_795</strain>
    </source>
</reference>
<dbReference type="RefSeq" id="WP_000755598.1">
    <property type="nucleotide sequence ID" value="NZ_CP009335.1"/>
</dbReference>
<gene>
    <name evidence="2" type="ORF">BF38_389</name>
    <name evidence="3" type="ORF">FOC89_09705</name>
</gene>
<evidence type="ECO:0000313" key="5">
    <source>
        <dbReference type="Proteomes" id="UP000501107"/>
    </source>
</evidence>
<dbReference type="Proteomes" id="UP000501107">
    <property type="component" value="Chromosome"/>
</dbReference>
<reference evidence="2 4" key="1">
    <citation type="journal article" date="2015" name="Genome Announc.">
        <title>Complete genome sequences for 35 biothreat assay-relevant bacillus species.</title>
        <authorList>
            <person name="Johnson S.L."/>
            <person name="Daligault H.E."/>
            <person name="Davenport K.W."/>
            <person name="Jaissle J."/>
            <person name="Frey K.G."/>
            <person name="Ladner J.T."/>
            <person name="Broomall S.M."/>
            <person name="Bishop-Lilly K.A."/>
            <person name="Bruce D.C."/>
            <person name="Gibbons H.S."/>
            <person name="Coyne S.R."/>
            <person name="Lo C.C."/>
            <person name="Meincke L."/>
            <person name="Munk A.C."/>
            <person name="Koroleva G.I."/>
            <person name="Rosenzweig C.N."/>
            <person name="Palacios G.F."/>
            <person name="Redden C.L."/>
            <person name="Minogue T.D."/>
            <person name="Chain P.S."/>
        </authorList>
    </citation>
    <scope>NUCLEOTIDE SEQUENCE [LARGE SCALE GENOMIC DNA]</scope>
    <source>
        <strain evidence="2 4">HD1011</strain>
    </source>
</reference>
<accession>A0A0B5NKL8</accession>
<dbReference type="EMBL" id="CP053980">
    <property type="protein sequence ID" value="QKH24274.1"/>
    <property type="molecule type" value="Genomic_DNA"/>
</dbReference>
<organism evidence="3 5">
    <name type="scientific">Bacillus thuringiensis</name>
    <dbReference type="NCBI Taxonomy" id="1428"/>
    <lineage>
        <taxon>Bacteria</taxon>
        <taxon>Bacillati</taxon>
        <taxon>Bacillota</taxon>
        <taxon>Bacilli</taxon>
        <taxon>Bacillales</taxon>
        <taxon>Bacillaceae</taxon>
        <taxon>Bacillus</taxon>
        <taxon>Bacillus cereus group</taxon>
    </lineage>
</organism>
<protein>
    <submittedName>
        <fullName evidence="3">DUF3139 domain-containing protein</fullName>
    </submittedName>
</protein>
<evidence type="ECO:0000313" key="3">
    <source>
        <dbReference type="EMBL" id="QKH24274.1"/>
    </source>
</evidence>
<evidence type="ECO:0000313" key="2">
    <source>
        <dbReference type="EMBL" id="AJG74456.1"/>
    </source>
</evidence>
<dbReference type="AlphaFoldDB" id="A0A0B5NKL8"/>